<proteinExistence type="predicted"/>
<organism evidence="2 3">
    <name type="scientific">Streptomyces parvus</name>
    <dbReference type="NCBI Taxonomy" id="66428"/>
    <lineage>
        <taxon>Bacteria</taxon>
        <taxon>Bacillati</taxon>
        <taxon>Actinomycetota</taxon>
        <taxon>Actinomycetes</taxon>
        <taxon>Kitasatosporales</taxon>
        <taxon>Streptomycetaceae</taxon>
        <taxon>Streptomyces</taxon>
    </lineage>
</organism>
<dbReference type="InterPro" id="IPR016156">
    <property type="entry name" value="FAD/NAD-linked_Rdtase_dimer_sf"/>
</dbReference>
<feature type="non-terminal residue" evidence="2">
    <location>
        <position position="1"/>
    </location>
</feature>
<evidence type="ECO:0000313" key="3">
    <source>
        <dbReference type="Proteomes" id="UP000469670"/>
    </source>
</evidence>
<sequence>AAWSVCWLREGALVAVLAVGRPRDLAQGRRLIESGAVLDPEKAADPAVPLKSAAL</sequence>
<dbReference type="InterPro" id="IPR028202">
    <property type="entry name" value="Reductase_C"/>
</dbReference>
<accession>A0A7K3S3H9</accession>
<dbReference type="SUPFAM" id="SSF55424">
    <property type="entry name" value="FAD/NAD-linked reductases, dimerisation (C-terminal) domain"/>
    <property type="match status" value="1"/>
</dbReference>
<reference evidence="2 3" key="1">
    <citation type="submission" date="2020-01" db="EMBL/GenBank/DDBJ databases">
        <title>Insect and environment-associated Actinomycetes.</title>
        <authorList>
            <person name="Currrie C."/>
            <person name="Chevrette M."/>
            <person name="Carlson C."/>
            <person name="Stubbendieck R."/>
            <person name="Wendt-Pienkowski E."/>
        </authorList>
    </citation>
    <scope>NUCLEOTIDE SEQUENCE [LARGE SCALE GENOMIC DNA]</scope>
    <source>
        <strain evidence="2 3">SID7590</strain>
    </source>
</reference>
<protein>
    <submittedName>
        <fullName evidence="2">NAD(P)/FAD-dependent oxidoreductase</fullName>
    </submittedName>
</protein>
<gene>
    <name evidence="2" type="ORF">G3I50_28060</name>
</gene>
<evidence type="ECO:0000259" key="1">
    <source>
        <dbReference type="Pfam" id="PF14759"/>
    </source>
</evidence>
<dbReference type="AlphaFoldDB" id="A0A7K3S3H9"/>
<name>A0A7K3S3H9_9ACTN</name>
<comment type="caution">
    <text evidence="2">The sequence shown here is derived from an EMBL/GenBank/DDBJ whole genome shotgun (WGS) entry which is preliminary data.</text>
</comment>
<dbReference type="Proteomes" id="UP000469670">
    <property type="component" value="Unassembled WGS sequence"/>
</dbReference>
<dbReference type="Pfam" id="PF14759">
    <property type="entry name" value="Reductase_C"/>
    <property type="match status" value="1"/>
</dbReference>
<dbReference type="Gene3D" id="3.30.390.30">
    <property type="match status" value="1"/>
</dbReference>
<dbReference type="EMBL" id="JAAGMP010001224">
    <property type="protein sequence ID" value="NEC22064.1"/>
    <property type="molecule type" value="Genomic_DNA"/>
</dbReference>
<evidence type="ECO:0000313" key="2">
    <source>
        <dbReference type="EMBL" id="NEC22064.1"/>
    </source>
</evidence>
<feature type="domain" description="Reductase C-terminal" evidence="1">
    <location>
        <begin position="2"/>
        <end position="53"/>
    </location>
</feature>
<dbReference type="RefSeq" id="WP_275424404.1">
    <property type="nucleotide sequence ID" value="NZ_JAAGMP010001224.1"/>
</dbReference>